<dbReference type="InterPro" id="IPR011447">
    <property type="entry name" value="DUF1552"/>
</dbReference>
<evidence type="ECO:0000313" key="1">
    <source>
        <dbReference type="EMBL" id="SVA62818.1"/>
    </source>
</evidence>
<proteinExistence type="predicted"/>
<reference evidence="1" key="1">
    <citation type="submission" date="2018-05" db="EMBL/GenBank/DDBJ databases">
        <authorList>
            <person name="Lanie J.A."/>
            <person name="Ng W.-L."/>
            <person name="Kazmierczak K.M."/>
            <person name="Andrzejewski T.M."/>
            <person name="Davidsen T.M."/>
            <person name="Wayne K.J."/>
            <person name="Tettelin H."/>
            <person name="Glass J.I."/>
            <person name="Rusch D."/>
            <person name="Podicherti R."/>
            <person name="Tsui H.-C.T."/>
            <person name="Winkler M.E."/>
        </authorList>
    </citation>
    <scope>NUCLEOTIDE SEQUENCE</scope>
</reference>
<gene>
    <name evidence="1" type="ORF">METZ01_LOCUS115672</name>
</gene>
<protein>
    <recommendedName>
        <fullName evidence="2">DUF1552 domain-containing protein</fullName>
    </recommendedName>
</protein>
<dbReference type="Pfam" id="PF07586">
    <property type="entry name" value="HXXSHH"/>
    <property type="match status" value="1"/>
</dbReference>
<organism evidence="1">
    <name type="scientific">marine metagenome</name>
    <dbReference type="NCBI Taxonomy" id="408172"/>
    <lineage>
        <taxon>unclassified sequences</taxon>
        <taxon>metagenomes</taxon>
        <taxon>ecological metagenomes</taxon>
    </lineage>
</organism>
<name>A0A381XDL6_9ZZZZ</name>
<dbReference type="AlphaFoldDB" id="A0A381XDL6"/>
<dbReference type="EMBL" id="UINC01014787">
    <property type="protein sequence ID" value="SVA62818.1"/>
    <property type="molecule type" value="Genomic_DNA"/>
</dbReference>
<feature type="non-terminal residue" evidence="1">
    <location>
        <position position="357"/>
    </location>
</feature>
<evidence type="ECO:0008006" key="2">
    <source>
        <dbReference type="Google" id="ProtNLM"/>
    </source>
</evidence>
<accession>A0A381XDL6</accession>
<sequence length="357" mass="38414">MAGMAAAAAVLPPFVSAAAAGRSGSPMRFVFFSYSNGFHPDHVCPAGLRDMRKTDKLLDVELGPHKLPHGTAPLEKYKDRISVLHAVNGSHCGPSHGTPFGFLAGLKKGKSPKGQTIDHALGSVLPPAPLPMLGIGLSQLPTMRGTPINYTSSAAGTSRPVPMFSDPRMAYQSIFGSVAGEKSRDAFLAETSWFTDLIEDSARTRKRLNGAEAAKFDRYVDGLRQVRKQRHSLLAMKKTLAKFKPEYTEAFDNPEHSGQWWEAGIDVGVAALQAGVTNVLTVDAGLSGPMGMPLDTFARGWAKGRKTPIKSSHDIGHWPQTGNATGPDWVKVRHYSLEMLERIIQPLAATPEPNGKG</sequence>